<sequence>MKKIIVLILFSLILFAACTSVSTTHPDGSKTILYPDGTLEHVN</sequence>
<dbReference type="PROSITE" id="PS51257">
    <property type="entry name" value="PROKAR_LIPOPROTEIN"/>
    <property type="match status" value="1"/>
</dbReference>
<evidence type="ECO:0008006" key="4">
    <source>
        <dbReference type="Google" id="ProtNLM"/>
    </source>
</evidence>
<evidence type="ECO:0000313" key="3">
    <source>
        <dbReference type="Proteomes" id="UP000182737"/>
    </source>
</evidence>
<keyword evidence="1" id="KW-0732">Signal</keyword>
<evidence type="ECO:0000313" key="2">
    <source>
        <dbReference type="EMBL" id="SFI38209.1"/>
    </source>
</evidence>
<dbReference type="EMBL" id="FORI01000001">
    <property type="protein sequence ID" value="SFI38209.1"/>
    <property type="molecule type" value="Genomic_DNA"/>
</dbReference>
<organism evidence="2 3">
    <name type="scientific">Treponema bryantii</name>
    <dbReference type="NCBI Taxonomy" id="163"/>
    <lineage>
        <taxon>Bacteria</taxon>
        <taxon>Pseudomonadati</taxon>
        <taxon>Spirochaetota</taxon>
        <taxon>Spirochaetia</taxon>
        <taxon>Spirochaetales</taxon>
        <taxon>Treponemataceae</taxon>
        <taxon>Treponema</taxon>
    </lineage>
</organism>
<name>A0A1I3HRK3_9SPIR</name>
<gene>
    <name evidence="2" type="ORF">SAMN04487775_10120</name>
</gene>
<accession>A0A1I3HRK3</accession>
<dbReference type="AlphaFoldDB" id="A0A1I3HRK3"/>
<proteinExistence type="predicted"/>
<keyword evidence="3" id="KW-1185">Reference proteome</keyword>
<protein>
    <recommendedName>
        <fullName evidence="4">Lipoprotein</fullName>
    </recommendedName>
</protein>
<evidence type="ECO:0000256" key="1">
    <source>
        <dbReference type="SAM" id="SignalP"/>
    </source>
</evidence>
<dbReference type="RefSeq" id="WP_244882587.1">
    <property type="nucleotide sequence ID" value="NZ_FORI01000001.1"/>
</dbReference>
<feature type="signal peptide" evidence="1">
    <location>
        <begin position="1"/>
        <end position="16"/>
    </location>
</feature>
<reference evidence="3" key="1">
    <citation type="submission" date="2016-10" db="EMBL/GenBank/DDBJ databases">
        <authorList>
            <person name="Varghese N."/>
            <person name="Submissions S."/>
        </authorList>
    </citation>
    <scope>NUCLEOTIDE SEQUENCE [LARGE SCALE GENOMIC DNA]</scope>
    <source>
        <strain evidence="3">XBD1002</strain>
    </source>
</reference>
<feature type="chain" id="PRO_5010249513" description="Lipoprotein" evidence="1">
    <location>
        <begin position="17"/>
        <end position="43"/>
    </location>
</feature>
<dbReference type="Proteomes" id="UP000182737">
    <property type="component" value="Unassembled WGS sequence"/>
</dbReference>